<dbReference type="RefSeq" id="WP_419188150.1">
    <property type="nucleotide sequence ID" value="NZ_CP036272.1"/>
</dbReference>
<feature type="compositionally biased region" description="Low complexity" evidence="1">
    <location>
        <begin position="318"/>
        <end position="354"/>
    </location>
</feature>
<dbReference type="NCBIfam" id="TIGR01451">
    <property type="entry name" value="B_ant_repeat"/>
    <property type="match status" value="1"/>
</dbReference>
<evidence type="ECO:0000259" key="2">
    <source>
        <dbReference type="Pfam" id="PF01345"/>
    </source>
</evidence>
<dbReference type="InterPro" id="IPR001434">
    <property type="entry name" value="OmcB-like_DUF11"/>
</dbReference>
<evidence type="ECO:0000256" key="1">
    <source>
        <dbReference type="SAM" id="MobiDB-lite"/>
    </source>
</evidence>
<dbReference type="EMBL" id="CP036272">
    <property type="protein sequence ID" value="QDT58716.1"/>
    <property type="molecule type" value="Genomic_DNA"/>
</dbReference>
<dbReference type="AlphaFoldDB" id="A0A517SRH5"/>
<feature type="region of interest" description="Disordered" evidence="1">
    <location>
        <begin position="279"/>
        <end position="354"/>
    </location>
</feature>
<name>A0A517SRH5_9BACT</name>
<feature type="compositionally biased region" description="Polar residues" evidence="1">
    <location>
        <begin position="280"/>
        <end position="294"/>
    </location>
</feature>
<evidence type="ECO:0000313" key="3">
    <source>
        <dbReference type="EMBL" id="QDT58716.1"/>
    </source>
</evidence>
<keyword evidence="4" id="KW-1185">Reference proteome</keyword>
<feature type="domain" description="DUF11" evidence="2">
    <location>
        <begin position="896"/>
        <end position="988"/>
    </location>
</feature>
<feature type="domain" description="DUF11" evidence="2">
    <location>
        <begin position="782"/>
        <end position="868"/>
    </location>
</feature>
<dbReference type="InterPro" id="IPR013783">
    <property type="entry name" value="Ig-like_fold"/>
</dbReference>
<dbReference type="Gene3D" id="2.60.40.10">
    <property type="entry name" value="Immunoglobulins"/>
    <property type="match status" value="2"/>
</dbReference>
<gene>
    <name evidence="3" type="primary">omcB_2</name>
    <name evidence="3" type="ORF">SV7mr_12140</name>
</gene>
<feature type="compositionally biased region" description="Polar residues" evidence="1">
    <location>
        <begin position="184"/>
        <end position="193"/>
    </location>
</feature>
<feature type="region of interest" description="Disordered" evidence="1">
    <location>
        <begin position="399"/>
        <end position="433"/>
    </location>
</feature>
<feature type="region of interest" description="Disordered" evidence="1">
    <location>
        <begin position="164"/>
        <end position="207"/>
    </location>
</feature>
<sequence>MKALSLKIGAGVATIAVATTLALLLRNSDANPASASNNLTDDATATLADGTDLSKIDNRLKQVSDDLRGDASHLSGVQEDNAPSDSLLPVKDPIKLVAYTEATLDAATDEAAAENEAAAAPAAAASGMRFPSFESTASSAAETEAPTKAAPAISLPSTTAAAAPAMPLPDTLNLPGSVLAESAPTESGPVSQPTTETSASEAAATAPRMVIHPTVTIEGQAVGSAVVGSAVVASPAATHTNPAVSAAANGAPSVSLRGLPTETGAAPGATNDLRRATESVPENTTATGFSNPQPAASPRGEATMRIRSDSLLLPGSQPSVASANAAPNVAPNGGHSTPQITTNAAAQPAATPQPAAIRTPASMGFVGQPVIIGQDGTVVSAPAAAAANAAATVAELPAPAAAPAPVPPPSRSSLTMGTPAISPPVGPPATAATATQGVAIPARTIGFRTGQNTQPAVGPAAEIAALPAAASLPASESIQTPAPAALSTANELAGNSAAATALPATATFSTPTMPASATPRSVDLQAQPTPAVPVTVGPTMAAPGDRYLDGPQSPSVVIEKRAPQEVKVGKAASFLIQVRNVGKSKALNVRVHDRVPAGMTLTDATPTPNPNTSDELVWELGDLEPNQERTITMQLRPDQEGELGSVARVTFQAAASVRTISTRPALKVSQRAPEKVLIGQQLEIELEVSNPGTGEATGVVLQEDVPEGLNHPAGKQLDNFLGTLGPGQTRRQLLRMRAVKPGIVQNKIHVKGDDGLDATHTVAVEVVAPELKATLTGPTKRFLERQATYHLEIANTGTADATNVELSVQLDRGFTFIKTDFEGQYDAARHAVFWSLPVLPIGQIGRVPLTLLPVQEGNRILKTQAVADLNISTEHETKVNVDALAELTFSIADSADPIEVGGESTFEIRVANTGSRDDTNVNIAVQLPPGMELLEQANFTPQGNGVVAFPTRGLLKANEEIVLRFRARGAAPGSHLVKAIVTSDQNDVPVTKEESIKVYADQ</sequence>
<dbReference type="Proteomes" id="UP000315003">
    <property type="component" value="Chromosome"/>
</dbReference>
<dbReference type="InterPro" id="IPR047589">
    <property type="entry name" value="DUF11_rpt"/>
</dbReference>
<feature type="domain" description="DUF11" evidence="2">
    <location>
        <begin position="558"/>
        <end position="650"/>
    </location>
</feature>
<dbReference type="Pfam" id="PF01345">
    <property type="entry name" value="DUF11"/>
    <property type="match status" value="3"/>
</dbReference>
<dbReference type="PANTHER" id="PTHR34819:SF3">
    <property type="entry name" value="CELL SURFACE PROTEIN"/>
    <property type="match status" value="1"/>
</dbReference>
<proteinExistence type="predicted"/>
<protein>
    <submittedName>
        <fullName evidence="3">Large cysteine-rich periplasmic protein omcB</fullName>
    </submittedName>
</protein>
<feature type="compositionally biased region" description="Low complexity" evidence="1">
    <location>
        <begin position="194"/>
        <end position="206"/>
    </location>
</feature>
<dbReference type="InterPro" id="IPR051172">
    <property type="entry name" value="Chlamydia_OmcB"/>
</dbReference>
<organism evidence="3 4">
    <name type="scientific">Stieleria bergensis</name>
    <dbReference type="NCBI Taxonomy" id="2528025"/>
    <lineage>
        <taxon>Bacteria</taxon>
        <taxon>Pseudomonadati</taxon>
        <taxon>Planctomycetota</taxon>
        <taxon>Planctomycetia</taxon>
        <taxon>Pirellulales</taxon>
        <taxon>Pirellulaceae</taxon>
        <taxon>Stieleria</taxon>
    </lineage>
</organism>
<feature type="compositionally biased region" description="Pro residues" evidence="1">
    <location>
        <begin position="400"/>
        <end position="410"/>
    </location>
</feature>
<reference evidence="3 4" key="1">
    <citation type="submission" date="2019-02" db="EMBL/GenBank/DDBJ databases">
        <title>Deep-cultivation of Planctomycetes and their phenomic and genomic characterization uncovers novel biology.</title>
        <authorList>
            <person name="Wiegand S."/>
            <person name="Jogler M."/>
            <person name="Boedeker C."/>
            <person name="Pinto D."/>
            <person name="Vollmers J."/>
            <person name="Rivas-Marin E."/>
            <person name="Kohn T."/>
            <person name="Peeters S.H."/>
            <person name="Heuer A."/>
            <person name="Rast P."/>
            <person name="Oberbeckmann S."/>
            <person name="Bunk B."/>
            <person name="Jeske O."/>
            <person name="Meyerdierks A."/>
            <person name="Storesund J.E."/>
            <person name="Kallscheuer N."/>
            <person name="Luecker S."/>
            <person name="Lage O.M."/>
            <person name="Pohl T."/>
            <person name="Merkel B.J."/>
            <person name="Hornburger P."/>
            <person name="Mueller R.-W."/>
            <person name="Bruemmer F."/>
            <person name="Labrenz M."/>
            <person name="Spormann A.M."/>
            <person name="Op den Camp H."/>
            <person name="Overmann J."/>
            <person name="Amann R."/>
            <person name="Jetten M.S.M."/>
            <person name="Mascher T."/>
            <person name="Medema M.H."/>
            <person name="Devos D.P."/>
            <person name="Kaster A.-K."/>
            <person name="Ovreas L."/>
            <person name="Rohde M."/>
            <person name="Galperin M.Y."/>
            <person name="Jogler C."/>
        </authorList>
    </citation>
    <scope>NUCLEOTIDE SEQUENCE [LARGE SCALE GENOMIC DNA]</scope>
    <source>
        <strain evidence="3 4">SV_7m_r</strain>
    </source>
</reference>
<evidence type="ECO:0000313" key="4">
    <source>
        <dbReference type="Proteomes" id="UP000315003"/>
    </source>
</evidence>
<dbReference type="PANTHER" id="PTHR34819">
    <property type="entry name" value="LARGE CYSTEINE-RICH PERIPLASMIC PROTEIN OMCB"/>
    <property type="match status" value="1"/>
</dbReference>
<accession>A0A517SRH5</accession>